<dbReference type="SUPFAM" id="SSF51316">
    <property type="entry name" value="Mss4-like"/>
    <property type="match status" value="1"/>
</dbReference>
<dbReference type="OrthoDB" id="428768at2759"/>
<name>A0A6A4HQV7_9AGAR</name>
<evidence type="ECO:0000259" key="5">
    <source>
        <dbReference type="PROSITE" id="PS51891"/>
    </source>
</evidence>
<proteinExistence type="inferred from homology"/>
<organism evidence="6 7">
    <name type="scientific">Gymnopus androsaceus JB14</name>
    <dbReference type="NCBI Taxonomy" id="1447944"/>
    <lineage>
        <taxon>Eukaryota</taxon>
        <taxon>Fungi</taxon>
        <taxon>Dikarya</taxon>
        <taxon>Basidiomycota</taxon>
        <taxon>Agaricomycotina</taxon>
        <taxon>Agaricomycetes</taxon>
        <taxon>Agaricomycetidae</taxon>
        <taxon>Agaricales</taxon>
        <taxon>Marasmiineae</taxon>
        <taxon>Omphalotaceae</taxon>
        <taxon>Gymnopus</taxon>
    </lineage>
</organism>
<dbReference type="PANTHER" id="PTHR33337">
    <property type="entry name" value="GFA DOMAIN-CONTAINING PROTEIN"/>
    <property type="match status" value="1"/>
</dbReference>
<evidence type="ECO:0000256" key="2">
    <source>
        <dbReference type="ARBA" id="ARBA00022723"/>
    </source>
</evidence>
<evidence type="ECO:0000256" key="3">
    <source>
        <dbReference type="ARBA" id="ARBA00022833"/>
    </source>
</evidence>
<feature type="domain" description="CENP-V/GFA" evidence="5">
    <location>
        <begin position="3"/>
        <end position="124"/>
    </location>
</feature>
<dbReference type="EMBL" id="ML769456">
    <property type="protein sequence ID" value="KAE9400486.1"/>
    <property type="molecule type" value="Genomic_DNA"/>
</dbReference>
<comment type="similarity">
    <text evidence="1">Belongs to the Gfa family.</text>
</comment>
<dbReference type="AlphaFoldDB" id="A0A6A4HQV7"/>
<dbReference type="InterPro" id="IPR006913">
    <property type="entry name" value="CENP-V/GFA"/>
</dbReference>
<sequence length="132" mass="13986">MPYSGSCLCGETKIEVSSTHNAQIACHCTDCRQTSGSSNSTNILPLQSDVQITGAVKEYNSKAASGNTVTRIFCSNCGCAMAHKSKVFGDKMAVQTGTLPDFATIPFEAELFCKSKFTGLGPFPNAAQKDTM</sequence>
<evidence type="ECO:0000256" key="4">
    <source>
        <dbReference type="ARBA" id="ARBA00023239"/>
    </source>
</evidence>
<keyword evidence="3" id="KW-0862">Zinc</keyword>
<dbReference type="Gene3D" id="3.90.1590.10">
    <property type="entry name" value="glutathione-dependent formaldehyde- activating enzyme (gfa)"/>
    <property type="match status" value="1"/>
</dbReference>
<dbReference type="PANTHER" id="PTHR33337:SF30">
    <property type="entry name" value="DUF636 DOMAIN PROTEIN (AFU_ORTHOLOGUE AFUA_1G03180)"/>
    <property type="match status" value="1"/>
</dbReference>
<keyword evidence="4" id="KW-0456">Lyase</keyword>
<dbReference type="Pfam" id="PF04828">
    <property type="entry name" value="GFA"/>
    <property type="match status" value="1"/>
</dbReference>
<dbReference type="InterPro" id="IPR011057">
    <property type="entry name" value="Mss4-like_sf"/>
</dbReference>
<evidence type="ECO:0000313" key="6">
    <source>
        <dbReference type="EMBL" id="KAE9400486.1"/>
    </source>
</evidence>
<gene>
    <name evidence="6" type="ORF">BT96DRAFT_919484</name>
</gene>
<dbReference type="GO" id="GO:0016846">
    <property type="term" value="F:carbon-sulfur lyase activity"/>
    <property type="evidence" value="ECO:0007669"/>
    <property type="project" value="InterPro"/>
</dbReference>
<keyword evidence="7" id="KW-1185">Reference proteome</keyword>
<protein>
    <recommendedName>
        <fullName evidence="5">CENP-V/GFA domain-containing protein</fullName>
    </recommendedName>
</protein>
<dbReference type="GO" id="GO:0046872">
    <property type="term" value="F:metal ion binding"/>
    <property type="evidence" value="ECO:0007669"/>
    <property type="project" value="UniProtKB-KW"/>
</dbReference>
<keyword evidence="2" id="KW-0479">Metal-binding</keyword>
<evidence type="ECO:0000256" key="1">
    <source>
        <dbReference type="ARBA" id="ARBA00005495"/>
    </source>
</evidence>
<reference evidence="6" key="1">
    <citation type="journal article" date="2019" name="Environ. Microbiol.">
        <title>Fungal ecological strategies reflected in gene transcription - a case study of two litter decomposers.</title>
        <authorList>
            <person name="Barbi F."/>
            <person name="Kohler A."/>
            <person name="Barry K."/>
            <person name="Baskaran P."/>
            <person name="Daum C."/>
            <person name="Fauchery L."/>
            <person name="Ihrmark K."/>
            <person name="Kuo A."/>
            <person name="LaButti K."/>
            <person name="Lipzen A."/>
            <person name="Morin E."/>
            <person name="Grigoriev I.V."/>
            <person name="Henrissat B."/>
            <person name="Lindahl B."/>
            <person name="Martin F."/>
        </authorList>
    </citation>
    <scope>NUCLEOTIDE SEQUENCE</scope>
    <source>
        <strain evidence="6">JB14</strain>
    </source>
</reference>
<dbReference type="Proteomes" id="UP000799118">
    <property type="component" value="Unassembled WGS sequence"/>
</dbReference>
<evidence type="ECO:0000313" key="7">
    <source>
        <dbReference type="Proteomes" id="UP000799118"/>
    </source>
</evidence>
<dbReference type="PROSITE" id="PS51891">
    <property type="entry name" value="CENP_V_GFA"/>
    <property type="match status" value="1"/>
</dbReference>
<accession>A0A6A4HQV7</accession>